<protein>
    <submittedName>
        <fullName evidence="2">Uncharacterized protein</fullName>
    </submittedName>
</protein>
<feature type="region of interest" description="Disordered" evidence="1">
    <location>
        <begin position="28"/>
        <end position="56"/>
    </location>
</feature>
<name>A0A2Z2HRV1_9EURY</name>
<dbReference type="AlphaFoldDB" id="A0A2Z2HRV1"/>
<dbReference type="Proteomes" id="UP000250088">
    <property type="component" value="Chromosome"/>
</dbReference>
<dbReference type="KEGG" id="naj:B1756_09370"/>
<reference evidence="3" key="1">
    <citation type="submission" date="2017-02" db="EMBL/GenBank/DDBJ databases">
        <title>Natronthermophilus aegyptiacus gen. nov.,sp. nov., an aerobic, extremely halophilic alkalithermophilic archaeon isolated from the athalassohaline Wadi An Natrun, Egypt.</title>
        <authorList>
            <person name="Zhao B."/>
        </authorList>
    </citation>
    <scope>NUCLEOTIDE SEQUENCE [LARGE SCALE GENOMIC DNA]</scope>
    <source>
        <strain evidence="3">JW/NM-HA 15</strain>
    </source>
</reference>
<dbReference type="EMBL" id="CP019893">
    <property type="protein sequence ID" value="ARS89916.1"/>
    <property type="molecule type" value="Genomic_DNA"/>
</dbReference>
<proteinExistence type="predicted"/>
<evidence type="ECO:0000313" key="2">
    <source>
        <dbReference type="EMBL" id="ARS89916.1"/>
    </source>
</evidence>
<accession>A0A2Z2HRV1</accession>
<feature type="compositionally biased region" description="Acidic residues" evidence="1">
    <location>
        <begin position="32"/>
        <end position="56"/>
    </location>
</feature>
<dbReference type="RefSeq" id="WP_086888295.1">
    <property type="nucleotide sequence ID" value="NZ_CP019893.1"/>
</dbReference>
<dbReference type="OrthoDB" id="383836at2157"/>
<organism evidence="2 3">
    <name type="scientific">Natrarchaeobaculum aegyptiacum</name>
    <dbReference type="NCBI Taxonomy" id="745377"/>
    <lineage>
        <taxon>Archaea</taxon>
        <taxon>Methanobacteriati</taxon>
        <taxon>Methanobacteriota</taxon>
        <taxon>Stenosarchaea group</taxon>
        <taxon>Halobacteria</taxon>
        <taxon>Halobacteriales</taxon>
        <taxon>Natrialbaceae</taxon>
        <taxon>Natrarchaeobaculum</taxon>
    </lineage>
</organism>
<evidence type="ECO:0000256" key="1">
    <source>
        <dbReference type="SAM" id="MobiDB-lite"/>
    </source>
</evidence>
<sequence length="120" mass="12578">MPVLVFAIAVALSISAFQLSGVADELGHSPETDIDEQFDTAAEETTDGEFDPDEGGGDSLLGSTIQAVNTVTSIGSVLIYLPSTLEALGFPGWFATLFGRVSQLILALGFAQLIRGFVIQ</sequence>
<gene>
    <name evidence="2" type="ORF">B1756_09370</name>
</gene>
<keyword evidence="3" id="KW-1185">Reference proteome</keyword>
<evidence type="ECO:0000313" key="3">
    <source>
        <dbReference type="Proteomes" id="UP000250088"/>
    </source>
</evidence>
<dbReference type="GeneID" id="32894288"/>